<evidence type="ECO:0000313" key="2">
    <source>
        <dbReference type="EMBL" id="MPC52236.1"/>
    </source>
</evidence>
<sequence>MVLVLVLISSPLEAKRVSVPLSAPTPAFSPSAATSASPPYPAPPASASPRSLHRTSGFGGVSGKAAF</sequence>
<evidence type="ECO:0000256" key="1">
    <source>
        <dbReference type="SAM" id="MobiDB-lite"/>
    </source>
</evidence>
<organism evidence="2 3">
    <name type="scientific">Portunus trituberculatus</name>
    <name type="common">Swimming crab</name>
    <name type="synonym">Neptunus trituberculatus</name>
    <dbReference type="NCBI Taxonomy" id="210409"/>
    <lineage>
        <taxon>Eukaryota</taxon>
        <taxon>Metazoa</taxon>
        <taxon>Ecdysozoa</taxon>
        <taxon>Arthropoda</taxon>
        <taxon>Crustacea</taxon>
        <taxon>Multicrustacea</taxon>
        <taxon>Malacostraca</taxon>
        <taxon>Eumalacostraca</taxon>
        <taxon>Eucarida</taxon>
        <taxon>Decapoda</taxon>
        <taxon>Pleocyemata</taxon>
        <taxon>Brachyura</taxon>
        <taxon>Eubrachyura</taxon>
        <taxon>Portunoidea</taxon>
        <taxon>Portunidae</taxon>
        <taxon>Portuninae</taxon>
        <taxon>Portunus</taxon>
    </lineage>
</organism>
<feature type="compositionally biased region" description="Low complexity" evidence="1">
    <location>
        <begin position="26"/>
        <end position="37"/>
    </location>
</feature>
<dbReference type="EMBL" id="VSRR010010722">
    <property type="protein sequence ID" value="MPC52236.1"/>
    <property type="molecule type" value="Genomic_DNA"/>
</dbReference>
<comment type="caution">
    <text evidence="2">The sequence shown here is derived from an EMBL/GenBank/DDBJ whole genome shotgun (WGS) entry which is preliminary data.</text>
</comment>
<accession>A0A5B7G3G8</accession>
<protein>
    <submittedName>
        <fullName evidence="2">Uncharacterized protein</fullName>
    </submittedName>
</protein>
<feature type="region of interest" description="Disordered" evidence="1">
    <location>
        <begin position="26"/>
        <end position="67"/>
    </location>
</feature>
<evidence type="ECO:0000313" key="3">
    <source>
        <dbReference type="Proteomes" id="UP000324222"/>
    </source>
</evidence>
<dbReference type="Proteomes" id="UP000324222">
    <property type="component" value="Unassembled WGS sequence"/>
</dbReference>
<feature type="compositionally biased region" description="Gly residues" evidence="1">
    <location>
        <begin position="57"/>
        <end position="67"/>
    </location>
</feature>
<proteinExistence type="predicted"/>
<keyword evidence="3" id="KW-1185">Reference proteome</keyword>
<gene>
    <name evidence="2" type="ORF">E2C01_046099</name>
</gene>
<name>A0A5B7G3G8_PORTR</name>
<dbReference type="AlphaFoldDB" id="A0A5B7G3G8"/>
<reference evidence="2 3" key="1">
    <citation type="submission" date="2019-05" db="EMBL/GenBank/DDBJ databases">
        <title>Another draft genome of Portunus trituberculatus and its Hox gene families provides insights of decapod evolution.</title>
        <authorList>
            <person name="Jeong J.-H."/>
            <person name="Song I."/>
            <person name="Kim S."/>
            <person name="Choi T."/>
            <person name="Kim D."/>
            <person name="Ryu S."/>
            <person name="Kim W."/>
        </authorList>
    </citation>
    <scope>NUCLEOTIDE SEQUENCE [LARGE SCALE GENOMIC DNA]</scope>
    <source>
        <tissue evidence="2">Muscle</tissue>
    </source>
</reference>